<keyword evidence="4" id="KW-0804">Transcription</keyword>
<comment type="subcellular location">
    <subcellularLocation>
        <location evidence="1">Nucleus</location>
    </subcellularLocation>
</comment>
<evidence type="ECO:0000256" key="1">
    <source>
        <dbReference type="ARBA" id="ARBA00004123"/>
    </source>
</evidence>
<keyword evidence="5" id="KW-0539">Nucleus</keyword>
<dbReference type="InterPro" id="IPR002100">
    <property type="entry name" value="TF_MADSbox"/>
</dbReference>
<proteinExistence type="evidence at transcript level"/>
<dbReference type="PROSITE" id="PS00350">
    <property type="entry name" value="MADS_BOX_1"/>
    <property type="match status" value="1"/>
</dbReference>
<evidence type="ECO:0000259" key="8">
    <source>
        <dbReference type="PROSITE" id="PS50066"/>
    </source>
</evidence>
<dbReference type="SMART" id="SM00432">
    <property type="entry name" value="MADS"/>
    <property type="match status" value="1"/>
</dbReference>
<dbReference type="InterPro" id="IPR033896">
    <property type="entry name" value="MEF2-like_N"/>
</dbReference>
<dbReference type="EMBL" id="FR716023">
    <property type="protein sequence ID" value="CBX45125.1"/>
    <property type="molecule type" value="mRNA"/>
</dbReference>
<dbReference type="PROSITE" id="PS50066">
    <property type="entry name" value="MADS_BOX_2"/>
    <property type="match status" value="1"/>
</dbReference>
<dbReference type="AlphaFoldDB" id="F8K8W3"/>
<dbReference type="PRINTS" id="PR00404">
    <property type="entry name" value="MADSDOMAIN"/>
</dbReference>
<feature type="domain" description="K-box" evidence="9">
    <location>
        <begin position="89"/>
        <end position="186"/>
    </location>
</feature>
<evidence type="ECO:0000256" key="3">
    <source>
        <dbReference type="ARBA" id="ARBA00023125"/>
    </source>
</evidence>
<dbReference type="Gene3D" id="3.40.1810.10">
    <property type="entry name" value="Transcription factor, MADS-box"/>
    <property type="match status" value="1"/>
</dbReference>
<reference evidence="10" key="1">
    <citation type="submission" date="2010-10" db="EMBL/GenBank/DDBJ databases">
        <title>Overexpression of Gerbera hybrida SOC1-like gene leads to floral organ identity weakening.</title>
        <authorList>
            <person name="Ruokolainen S."/>
            <person name="Ng Y."/>
            <person name="Albert V.A."/>
            <person name="Elomaa P."/>
            <person name="Teeri T.H."/>
        </authorList>
    </citation>
    <scope>NUCLEOTIDE SEQUENCE</scope>
</reference>
<dbReference type="FunFam" id="3.40.1810.10:FF:000003">
    <property type="entry name" value="MADS-box transcription factor MADS-MC"/>
    <property type="match status" value="1"/>
</dbReference>
<dbReference type="GO" id="GO:0045944">
    <property type="term" value="P:positive regulation of transcription by RNA polymerase II"/>
    <property type="evidence" value="ECO:0007669"/>
    <property type="project" value="InterPro"/>
</dbReference>
<dbReference type="CDD" id="cd00265">
    <property type="entry name" value="MADS_MEF2_like"/>
    <property type="match status" value="1"/>
</dbReference>
<evidence type="ECO:0000256" key="4">
    <source>
        <dbReference type="ARBA" id="ARBA00023163"/>
    </source>
</evidence>
<dbReference type="SUPFAM" id="SSF55455">
    <property type="entry name" value="SRF-like"/>
    <property type="match status" value="1"/>
</dbReference>
<comment type="function">
    <text evidence="6">Probable transcription factor.</text>
</comment>
<evidence type="ECO:0000256" key="5">
    <source>
        <dbReference type="ARBA" id="ARBA00023242"/>
    </source>
</evidence>
<protein>
    <submittedName>
        <fullName evidence="10">GSOC1 protein</fullName>
    </submittedName>
</protein>
<dbReference type="GO" id="GO:0005634">
    <property type="term" value="C:nucleus"/>
    <property type="evidence" value="ECO:0007669"/>
    <property type="project" value="UniProtKB-SubCell"/>
</dbReference>
<gene>
    <name evidence="10" type="primary">gsoc1</name>
</gene>
<sequence>MVRGKVEMKRIVNATSRQVTFSKRRNGLLKKACELSVLCDAEVALIILSQKGDVYEFSSSNIKKTIQKYRDHAKANESCNTEIEPQNQLQNLKHDTAAIQKKIEQLEVSERKLLGQNLGSCSLDELLKLDSKLEHSLTIVRERKAQLFKEQIEKLKAKERFLLDENAQLCQENTCLGEKIDTTVTSSQSIQNSEVETELFIGPCLSRNAKD</sequence>
<dbReference type="PANTHER" id="PTHR48019">
    <property type="entry name" value="SERUM RESPONSE FACTOR HOMOLOG"/>
    <property type="match status" value="1"/>
</dbReference>
<keyword evidence="2" id="KW-0805">Transcription regulation</keyword>
<evidence type="ECO:0000256" key="7">
    <source>
        <dbReference type="SAM" id="Coils"/>
    </source>
</evidence>
<keyword evidence="7" id="KW-0175">Coiled coil</keyword>
<evidence type="ECO:0000256" key="6">
    <source>
        <dbReference type="ARBA" id="ARBA00037260"/>
    </source>
</evidence>
<evidence type="ECO:0000313" key="10">
    <source>
        <dbReference type="EMBL" id="CBX45125.1"/>
    </source>
</evidence>
<dbReference type="InterPro" id="IPR002487">
    <property type="entry name" value="TF_Kbox"/>
</dbReference>
<dbReference type="GO" id="GO:0003700">
    <property type="term" value="F:DNA-binding transcription factor activity"/>
    <property type="evidence" value="ECO:0007669"/>
    <property type="project" value="InterPro"/>
</dbReference>
<evidence type="ECO:0000256" key="2">
    <source>
        <dbReference type="ARBA" id="ARBA00023015"/>
    </source>
</evidence>
<accession>F8K8W3</accession>
<dbReference type="PROSITE" id="PS51297">
    <property type="entry name" value="K_BOX"/>
    <property type="match status" value="1"/>
</dbReference>
<dbReference type="InterPro" id="IPR036879">
    <property type="entry name" value="TF_MADSbox_sf"/>
</dbReference>
<name>F8K8W3_GERHY</name>
<feature type="domain" description="MADS-box" evidence="8">
    <location>
        <begin position="1"/>
        <end position="61"/>
    </location>
</feature>
<dbReference type="GO" id="GO:0046983">
    <property type="term" value="F:protein dimerization activity"/>
    <property type="evidence" value="ECO:0007669"/>
    <property type="project" value="InterPro"/>
</dbReference>
<evidence type="ECO:0000259" key="9">
    <source>
        <dbReference type="PROSITE" id="PS51297"/>
    </source>
</evidence>
<dbReference type="GO" id="GO:0000977">
    <property type="term" value="F:RNA polymerase II transcription regulatory region sequence-specific DNA binding"/>
    <property type="evidence" value="ECO:0007669"/>
    <property type="project" value="InterPro"/>
</dbReference>
<dbReference type="InterPro" id="IPR050142">
    <property type="entry name" value="MADS-box/MEF2_TF"/>
</dbReference>
<organism evidence="10">
    <name type="scientific">Gerbera hybrida</name>
    <name type="common">Daisy</name>
    <dbReference type="NCBI Taxonomy" id="18101"/>
    <lineage>
        <taxon>Eukaryota</taxon>
        <taxon>Viridiplantae</taxon>
        <taxon>Streptophyta</taxon>
        <taxon>Embryophyta</taxon>
        <taxon>Tracheophyta</taxon>
        <taxon>Spermatophyta</taxon>
        <taxon>Magnoliopsida</taxon>
        <taxon>eudicotyledons</taxon>
        <taxon>Gunneridae</taxon>
        <taxon>Pentapetalae</taxon>
        <taxon>asterids</taxon>
        <taxon>campanulids</taxon>
        <taxon>Asterales</taxon>
        <taxon>Asteraceae</taxon>
        <taxon>Mutisioideae</taxon>
        <taxon>Mutisieae</taxon>
        <taxon>Gerbera</taxon>
    </lineage>
</organism>
<keyword evidence="3" id="KW-0238">DNA-binding</keyword>
<feature type="coiled-coil region" evidence="7">
    <location>
        <begin position="145"/>
        <end position="172"/>
    </location>
</feature>
<dbReference type="Pfam" id="PF00319">
    <property type="entry name" value="SRF-TF"/>
    <property type="match status" value="1"/>
</dbReference>
<dbReference type="Pfam" id="PF01486">
    <property type="entry name" value="K-box"/>
    <property type="match status" value="1"/>
</dbReference>